<name>A0A8S1SRZ7_PAROT</name>
<evidence type="ECO:0000256" key="1">
    <source>
        <dbReference type="SAM" id="Coils"/>
    </source>
</evidence>
<reference evidence="3" key="1">
    <citation type="submission" date="2021-01" db="EMBL/GenBank/DDBJ databases">
        <authorList>
            <consortium name="Genoscope - CEA"/>
            <person name="William W."/>
        </authorList>
    </citation>
    <scope>NUCLEOTIDE SEQUENCE</scope>
</reference>
<dbReference type="OMA" id="YMQLTIS"/>
<evidence type="ECO:0000256" key="2">
    <source>
        <dbReference type="SAM" id="MobiDB-lite"/>
    </source>
</evidence>
<feature type="compositionally biased region" description="Polar residues" evidence="2">
    <location>
        <begin position="264"/>
        <end position="274"/>
    </location>
</feature>
<dbReference type="EMBL" id="CAJJDP010000015">
    <property type="protein sequence ID" value="CAD8143635.1"/>
    <property type="molecule type" value="Genomic_DNA"/>
</dbReference>
<evidence type="ECO:0000313" key="3">
    <source>
        <dbReference type="EMBL" id="CAD8143635.1"/>
    </source>
</evidence>
<gene>
    <name evidence="3" type="ORF">POCTA_138.1.T0150136</name>
</gene>
<sequence>MYFRERRTQSNQKQYQGYEEAKNQLDLIDKFKNPTYDIPMSHQPSQKSGIRQLKQMDNSFQIPKVIAFSEEKLNQEVAQMQLALDKQSQTLKRLLKEQKEIDRTQVLKQELDHLKTQVHTLHLKLPKLPQQEQLYEIKHEITSLRYSFFQQVHQSQQPIIQPPQIIYQQLPQPISQQSFLQGYSPYNQQYLHSGSQQKYHPYQYLMNPYKYPYNPDSKRDGQNSEEKRSYSKSTGKVKVKTKTKTQNSASQVSNSKRSSRHSIPLNSKGSNQKTKQSFFIENNNDFHLQIKEEKSKLRNIFNFVRLAMRWKIYCQPNKIYWRKLHKHQAQCKAIIQKTSYPVALKRIKDWCKMVLAKVDNYLSKIKEIDFINPEKPLTEKEIDQSYMQLTISTKFLMTSLLTYCTNDFMIPELKFLSYLQFFDQSSIDRGLFMSKRVLFWKENQLDMTKTQQQMIIGDLVILVQILPALMEISGSYFLIKCMVSLVQMHFMKYFDLKIVNQNPNYRLIQLNVIEYVNGKLTVKLQKVQNLEDERYIVGIYDEYQFQGFFQKRPHFQDDMQKTLSEIHTNLLDALIAK</sequence>
<dbReference type="Proteomes" id="UP000683925">
    <property type="component" value="Unassembled WGS sequence"/>
</dbReference>
<feature type="coiled-coil region" evidence="1">
    <location>
        <begin position="70"/>
        <end position="104"/>
    </location>
</feature>
<keyword evidence="1" id="KW-0175">Coiled coil</keyword>
<protein>
    <submittedName>
        <fullName evidence="3">Uncharacterized protein</fullName>
    </submittedName>
</protein>
<proteinExistence type="predicted"/>
<comment type="caution">
    <text evidence="3">The sequence shown here is derived from an EMBL/GenBank/DDBJ whole genome shotgun (WGS) entry which is preliminary data.</text>
</comment>
<dbReference type="AlphaFoldDB" id="A0A8S1SRZ7"/>
<feature type="compositionally biased region" description="Polar residues" evidence="2">
    <location>
        <begin position="246"/>
        <end position="256"/>
    </location>
</feature>
<keyword evidence="4" id="KW-1185">Reference proteome</keyword>
<organism evidence="3 4">
    <name type="scientific">Paramecium octaurelia</name>
    <dbReference type="NCBI Taxonomy" id="43137"/>
    <lineage>
        <taxon>Eukaryota</taxon>
        <taxon>Sar</taxon>
        <taxon>Alveolata</taxon>
        <taxon>Ciliophora</taxon>
        <taxon>Intramacronucleata</taxon>
        <taxon>Oligohymenophorea</taxon>
        <taxon>Peniculida</taxon>
        <taxon>Parameciidae</taxon>
        <taxon>Paramecium</taxon>
    </lineage>
</organism>
<feature type="compositionally biased region" description="Basic and acidic residues" evidence="2">
    <location>
        <begin position="216"/>
        <end position="229"/>
    </location>
</feature>
<accession>A0A8S1SRZ7</accession>
<dbReference type="OrthoDB" id="300113at2759"/>
<feature type="region of interest" description="Disordered" evidence="2">
    <location>
        <begin position="210"/>
        <end position="274"/>
    </location>
</feature>
<evidence type="ECO:0000313" key="4">
    <source>
        <dbReference type="Proteomes" id="UP000683925"/>
    </source>
</evidence>